<sequence>MAAYVGDSAKITEARVQEVWDDANAALTSAAASGSAEQPESAAAPAMPIKRIDIVRTLVGHDVLADVAEREGVSLPADLGLADHASRLRLPQTAEYVRLYAEFDGLLRALRTKVQSSAPEVTEDDLREVYTVLLRSGGVPAGTTFDQFKTSLPAENMALVKTAAAVRKEVGEFTGTADITVNPRYQPLTIPVLEFQTEQGELKPLVEVPLGESSQSTVTDVS</sequence>
<accession>A0ABS1VQB6</accession>
<organism evidence="1 2">
    <name type="scientific">Paractinoplanes lichenicola</name>
    <dbReference type="NCBI Taxonomy" id="2802976"/>
    <lineage>
        <taxon>Bacteria</taxon>
        <taxon>Bacillati</taxon>
        <taxon>Actinomycetota</taxon>
        <taxon>Actinomycetes</taxon>
        <taxon>Micromonosporales</taxon>
        <taxon>Micromonosporaceae</taxon>
        <taxon>Paractinoplanes</taxon>
    </lineage>
</organism>
<comment type="caution">
    <text evidence="1">The sequence shown here is derived from an EMBL/GenBank/DDBJ whole genome shotgun (WGS) entry which is preliminary data.</text>
</comment>
<dbReference type="EMBL" id="JAENHO010000006">
    <property type="protein sequence ID" value="MBL7256914.1"/>
    <property type="molecule type" value="Genomic_DNA"/>
</dbReference>
<dbReference type="RefSeq" id="WP_202993545.1">
    <property type="nucleotide sequence ID" value="NZ_JAENHO010000006.1"/>
</dbReference>
<protein>
    <submittedName>
        <fullName evidence="1">Uncharacterized protein</fullName>
    </submittedName>
</protein>
<gene>
    <name evidence="1" type="ORF">JKJ07_21680</name>
</gene>
<dbReference type="Proteomes" id="UP000598996">
    <property type="component" value="Unassembled WGS sequence"/>
</dbReference>
<evidence type="ECO:0000313" key="1">
    <source>
        <dbReference type="EMBL" id="MBL7256914.1"/>
    </source>
</evidence>
<proteinExistence type="predicted"/>
<name>A0ABS1VQB6_9ACTN</name>
<keyword evidence="2" id="KW-1185">Reference proteome</keyword>
<evidence type="ECO:0000313" key="2">
    <source>
        <dbReference type="Proteomes" id="UP000598996"/>
    </source>
</evidence>
<reference evidence="1 2" key="1">
    <citation type="submission" date="2021-01" db="EMBL/GenBank/DDBJ databases">
        <title>Actinoplanes sp. nov. LDG1-01 isolated from lichen.</title>
        <authorList>
            <person name="Saeng-In P."/>
            <person name="Phongsopitanun W."/>
            <person name="Kanchanasin P."/>
            <person name="Yuki M."/>
            <person name="Kudo T."/>
            <person name="Ohkuma M."/>
            <person name="Tanasupawat S."/>
        </authorList>
    </citation>
    <scope>NUCLEOTIDE SEQUENCE [LARGE SCALE GENOMIC DNA]</scope>
    <source>
        <strain evidence="1 2">LDG1-01</strain>
    </source>
</reference>